<evidence type="ECO:0000313" key="2">
    <source>
        <dbReference type="Proteomes" id="UP000001542"/>
    </source>
</evidence>
<dbReference type="Proteomes" id="UP000001542">
    <property type="component" value="Unassembled WGS sequence"/>
</dbReference>
<proteinExistence type="predicted"/>
<organism evidence="1 2">
    <name type="scientific">Trichomonas vaginalis (strain ATCC PRA-98 / G3)</name>
    <dbReference type="NCBI Taxonomy" id="412133"/>
    <lineage>
        <taxon>Eukaryota</taxon>
        <taxon>Metamonada</taxon>
        <taxon>Parabasalia</taxon>
        <taxon>Trichomonadida</taxon>
        <taxon>Trichomonadidae</taxon>
        <taxon>Trichomonas</taxon>
    </lineage>
</organism>
<dbReference type="EMBL" id="DS113281">
    <property type="protein sequence ID" value="EAY13717.1"/>
    <property type="molecule type" value="Genomic_DNA"/>
</dbReference>
<dbReference type="AlphaFoldDB" id="A2E0W2"/>
<protein>
    <submittedName>
        <fullName evidence="1">Uncharacterized protein</fullName>
    </submittedName>
</protein>
<reference evidence="1" key="2">
    <citation type="journal article" date="2007" name="Science">
        <title>Draft genome sequence of the sexually transmitted pathogen Trichomonas vaginalis.</title>
        <authorList>
            <person name="Carlton J.M."/>
            <person name="Hirt R.P."/>
            <person name="Silva J.C."/>
            <person name="Delcher A.L."/>
            <person name="Schatz M."/>
            <person name="Zhao Q."/>
            <person name="Wortman J.R."/>
            <person name="Bidwell S.L."/>
            <person name="Alsmark U.C.M."/>
            <person name="Besteiro S."/>
            <person name="Sicheritz-Ponten T."/>
            <person name="Noel C.J."/>
            <person name="Dacks J.B."/>
            <person name="Foster P.G."/>
            <person name="Simillion C."/>
            <person name="Van de Peer Y."/>
            <person name="Miranda-Saavedra D."/>
            <person name="Barton G.J."/>
            <person name="Westrop G.D."/>
            <person name="Mueller S."/>
            <person name="Dessi D."/>
            <person name="Fiori P.L."/>
            <person name="Ren Q."/>
            <person name="Paulsen I."/>
            <person name="Zhang H."/>
            <person name="Bastida-Corcuera F.D."/>
            <person name="Simoes-Barbosa A."/>
            <person name="Brown M.T."/>
            <person name="Hayes R.D."/>
            <person name="Mukherjee M."/>
            <person name="Okumura C.Y."/>
            <person name="Schneider R."/>
            <person name="Smith A.J."/>
            <person name="Vanacova S."/>
            <person name="Villalvazo M."/>
            <person name="Haas B.J."/>
            <person name="Pertea M."/>
            <person name="Feldblyum T.V."/>
            <person name="Utterback T.R."/>
            <person name="Shu C.L."/>
            <person name="Osoegawa K."/>
            <person name="de Jong P.J."/>
            <person name="Hrdy I."/>
            <person name="Horvathova L."/>
            <person name="Zubacova Z."/>
            <person name="Dolezal P."/>
            <person name="Malik S.B."/>
            <person name="Logsdon J.M. Jr."/>
            <person name="Henze K."/>
            <person name="Gupta A."/>
            <person name="Wang C.C."/>
            <person name="Dunne R.L."/>
            <person name="Upcroft J.A."/>
            <person name="Upcroft P."/>
            <person name="White O."/>
            <person name="Salzberg S.L."/>
            <person name="Tang P."/>
            <person name="Chiu C.-H."/>
            <person name="Lee Y.-S."/>
            <person name="Embley T.M."/>
            <person name="Coombs G.H."/>
            <person name="Mottram J.C."/>
            <person name="Tachezy J."/>
            <person name="Fraser-Liggett C.M."/>
            <person name="Johnson P.J."/>
        </authorList>
    </citation>
    <scope>NUCLEOTIDE SEQUENCE [LARGE SCALE GENOMIC DNA]</scope>
    <source>
        <strain evidence="1">G3</strain>
    </source>
</reference>
<accession>A2E0W2</accession>
<dbReference type="VEuPathDB" id="TrichDB:TVAGG3_0326170"/>
<dbReference type="KEGG" id="tva:4771697"/>
<keyword evidence="2" id="KW-1185">Reference proteome</keyword>
<dbReference type="InParanoid" id="A2E0W2"/>
<gene>
    <name evidence="1" type="ORF">TVAG_371910</name>
</gene>
<sequence length="102" mass="11930">MSKNNQANQEAIKFGNEFCSYLDEGSNLKPAQSNQLHDKIEHKYLWRDDKEFNALISKFMRVPPPNYYNNPKVQERLNNVISLSENMTKIISKYMPTTESSK</sequence>
<reference evidence="1" key="1">
    <citation type="submission" date="2006-10" db="EMBL/GenBank/DDBJ databases">
        <authorList>
            <person name="Amadeo P."/>
            <person name="Zhao Q."/>
            <person name="Wortman J."/>
            <person name="Fraser-Liggett C."/>
            <person name="Carlton J."/>
        </authorList>
    </citation>
    <scope>NUCLEOTIDE SEQUENCE</scope>
    <source>
        <strain evidence="1">G3</strain>
    </source>
</reference>
<name>A2E0W2_TRIV3</name>
<dbReference type="VEuPathDB" id="TrichDB:TVAG_371910"/>
<evidence type="ECO:0000313" key="1">
    <source>
        <dbReference type="EMBL" id="EAY13717.1"/>
    </source>
</evidence>
<dbReference type="SMR" id="A2E0W2"/>
<dbReference type="RefSeq" id="XP_001325940.1">
    <property type="nucleotide sequence ID" value="XM_001325905.1"/>
</dbReference>